<dbReference type="RefSeq" id="WP_011144059.1">
    <property type="nucleotide sequence ID" value="NC_005125.1"/>
</dbReference>
<dbReference type="Gene3D" id="1.10.10.10">
    <property type="entry name" value="Winged helix-like DNA-binding domain superfamily/Winged helix DNA-binding domain"/>
    <property type="match status" value="1"/>
</dbReference>
<dbReference type="GO" id="GO:0006352">
    <property type="term" value="P:DNA-templated transcription initiation"/>
    <property type="evidence" value="ECO:0007669"/>
    <property type="project" value="InterPro"/>
</dbReference>
<evidence type="ECO:0000256" key="1">
    <source>
        <dbReference type="ARBA" id="ARBA00023015"/>
    </source>
</evidence>
<dbReference type="Proteomes" id="UP000000557">
    <property type="component" value="Chromosome"/>
</dbReference>
<accession>Q7NE09</accession>
<dbReference type="eggNOG" id="COG1595">
    <property type="taxonomic scope" value="Bacteria"/>
</dbReference>
<keyword evidence="6" id="KW-1185">Reference proteome</keyword>
<dbReference type="GO" id="GO:0006355">
    <property type="term" value="P:regulation of DNA-templated transcription"/>
    <property type="evidence" value="ECO:0000318"/>
    <property type="project" value="GO_Central"/>
</dbReference>
<dbReference type="OrthoDB" id="582883at2"/>
<evidence type="ECO:0000256" key="3">
    <source>
        <dbReference type="ARBA" id="ARBA00023163"/>
    </source>
</evidence>
<dbReference type="NCBIfam" id="TIGR02937">
    <property type="entry name" value="sigma70-ECF"/>
    <property type="match status" value="1"/>
</dbReference>
<dbReference type="EMBL" id="BA000045">
    <property type="protein sequence ID" value="BAC92012.1"/>
    <property type="molecule type" value="Genomic_DNA"/>
</dbReference>
<dbReference type="STRING" id="251221.gene:10761589"/>
<gene>
    <name evidence="5" type="ordered locus">gll4071</name>
</gene>
<evidence type="ECO:0000313" key="5">
    <source>
        <dbReference type="EMBL" id="BAC92012.1"/>
    </source>
</evidence>
<reference evidence="5 6" key="1">
    <citation type="journal article" date="2003" name="DNA Res.">
        <title>Complete genome structure of Gloeobacter violaceus PCC 7421, a cyanobacterium that lacks thylakoids.</title>
        <authorList>
            <person name="Nakamura Y."/>
            <person name="Kaneko T."/>
            <person name="Sato S."/>
            <person name="Mimuro M."/>
            <person name="Miyashita H."/>
            <person name="Tsuchiya T."/>
            <person name="Sasamoto S."/>
            <person name="Watanabe A."/>
            <person name="Kawashima K."/>
            <person name="Kishida Y."/>
            <person name="Kiyokawa C."/>
            <person name="Kohara M."/>
            <person name="Matsumoto M."/>
            <person name="Matsuno A."/>
            <person name="Nakazaki N."/>
            <person name="Shimpo S."/>
            <person name="Takeuchi C."/>
            <person name="Yamada M."/>
            <person name="Tabata S."/>
        </authorList>
    </citation>
    <scope>NUCLEOTIDE SEQUENCE [LARGE SCALE GENOMIC DNA]</scope>
    <source>
        <strain evidence="6">ATCC 29082 / PCC 7421</strain>
    </source>
</reference>
<dbReference type="PANTHER" id="PTHR43133">
    <property type="entry name" value="RNA POLYMERASE ECF-TYPE SIGMA FACTO"/>
    <property type="match status" value="1"/>
</dbReference>
<dbReference type="KEGG" id="gvi:gll4071"/>
<dbReference type="AlphaFoldDB" id="Q7NE09"/>
<dbReference type="GO" id="GO:0016987">
    <property type="term" value="F:sigma factor activity"/>
    <property type="evidence" value="ECO:0000318"/>
    <property type="project" value="GO_Central"/>
</dbReference>
<dbReference type="InterPro" id="IPR014284">
    <property type="entry name" value="RNA_pol_sigma-70_dom"/>
</dbReference>
<dbReference type="InterPro" id="IPR036388">
    <property type="entry name" value="WH-like_DNA-bd_sf"/>
</dbReference>
<dbReference type="PATRIC" id="fig|251221.4.peg.4103"/>
<name>Q7NE09_GLOVI</name>
<dbReference type="PANTHER" id="PTHR43133:SF39">
    <property type="entry name" value="SIMILAR TO RNA POLYMERASE SIGMA-E FACTOR"/>
    <property type="match status" value="1"/>
</dbReference>
<dbReference type="InterPro" id="IPR053812">
    <property type="entry name" value="HTH_Sigma70_ECF-like"/>
</dbReference>
<evidence type="ECO:0000256" key="2">
    <source>
        <dbReference type="ARBA" id="ARBA00023082"/>
    </source>
</evidence>
<dbReference type="InterPro" id="IPR013324">
    <property type="entry name" value="RNA_pol_sigma_r3/r4-like"/>
</dbReference>
<dbReference type="EnsemblBacteria" id="BAC92012">
    <property type="protein sequence ID" value="BAC92012"/>
    <property type="gene ID" value="BAC92012"/>
</dbReference>
<reference evidence="5 6" key="2">
    <citation type="journal article" date="2003" name="DNA Res.">
        <title>Complete genome structure of Gloeobacter violaceus PCC 7421, a cyanobacterium that lacks thylakoids (supplement).</title>
        <authorList>
            <person name="Nakamura Y."/>
            <person name="Kaneko T."/>
            <person name="Sato S."/>
            <person name="Mimuro M."/>
            <person name="Miyashita H."/>
            <person name="Tsuchiya T."/>
            <person name="Sasamoto S."/>
            <person name="Watanabe A."/>
            <person name="Kawashima K."/>
            <person name="Kishida Y."/>
            <person name="Kiyokawa C."/>
            <person name="Kohara M."/>
            <person name="Matsumoto M."/>
            <person name="Matsuno A."/>
            <person name="Nakazaki N."/>
            <person name="Shimpo S."/>
            <person name="Takeuchi C."/>
            <person name="Yamada M."/>
            <person name="Tabata S."/>
        </authorList>
    </citation>
    <scope>NUCLEOTIDE SEQUENCE [LARGE SCALE GENOMIC DNA]</scope>
    <source>
        <strain evidence="6">ATCC 29082 / PCC 7421</strain>
    </source>
</reference>
<organism evidence="5 6">
    <name type="scientific">Gloeobacter violaceus (strain ATCC 29082 / PCC 7421)</name>
    <dbReference type="NCBI Taxonomy" id="251221"/>
    <lineage>
        <taxon>Bacteria</taxon>
        <taxon>Bacillati</taxon>
        <taxon>Cyanobacteriota</taxon>
        <taxon>Cyanophyceae</taxon>
        <taxon>Gloeobacterales</taxon>
        <taxon>Gloeobacteraceae</taxon>
        <taxon>Gloeobacter</taxon>
    </lineage>
</organism>
<feature type="domain" description="RNA polymerase sigma-70 ECF-like HTH" evidence="4">
    <location>
        <begin position="5"/>
        <end position="183"/>
    </location>
</feature>
<protein>
    <submittedName>
        <fullName evidence="5">Gll4071 protein</fullName>
    </submittedName>
</protein>
<keyword evidence="2" id="KW-0731">Sigma factor</keyword>
<dbReference type="HOGENOM" id="CLU_102127_0_0_3"/>
<sequence length="197" mass="21811">MEPSANVTQLLLDWRNGDQQALIQLTPLIHKELHGLAAHLLRAERSGHTLQATALVNEAYLRMVDQGGVAWSNRAHFLAIAAKSMRRILVEHARAHRRLKRGGGAVKVSLDRVAEPAAAERDEELLVLDEALDALAKVDPQQSRLVELRYFGGLTIEQTAEALALSPATVKRHWNIARAWLHCWMSGDAAERDALSS</sequence>
<keyword evidence="3" id="KW-0804">Transcription</keyword>
<evidence type="ECO:0000313" key="6">
    <source>
        <dbReference type="Proteomes" id="UP000000557"/>
    </source>
</evidence>
<proteinExistence type="predicted"/>
<dbReference type="InParanoid" id="Q7NE09"/>
<dbReference type="InterPro" id="IPR011517">
    <property type="entry name" value="RNA_pol_sigma70_ECF-like"/>
</dbReference>
<keyword evidence="1" id="KW-0805">Transcription regulation</keyword>
<evidence type="ECO:0000259" key="4">
    <source>
        <dbReference type="Pfam" id="PF07638"/>
    </source>
</evidence>
<dbReference type="SUPFAM" id="SSF88659">
    <property type="entry name" value="Sigma3 and sigma4 domains of RNA polymerase sigma factors"/>
    <property type="match status" value="1"/>
</dbReference>
<dbReference type="Pfam" id="PF07638">
    <property type="entry name" value="Sigma70_ECF"/>
    <property type="match status" value="1"/>
</dbReference>
<dbReference type="NCBIfam" id="TIGR02999">
    <property type="entry name" value="Sig-70_X6"/>
    <property type="match status" value="1"/>
</dbReference>
<dbReference type="InterPro" id="IPR039425">
    <property type="entry name" value="RNA_pol_sigma-70-like"/>
</dbReference>